<dbReference type="SMART" id="SM00516">
    <property type="entry name" value="SEC14"/>
    <property type="match status" value="1"/>
</dbReference>
<dbReference type="GO" id="GO:1902936">
    <property type="term" value="F:phosphatidylinositol bisphosphate binding"/>
    <property type="evidence" value="ECO:0007669"/>
    <property type="project" value="TreeGrafter"/>
</dbReference>
<organism evidence="2 3">
    <name type="scientific">Stomoxys calcitrans</name>
    <name type="common">Stable fly</name>
    <name type="synonym">Conops calcitrans</name>
    <dbReference type="NCBI Taxonomy" id="35570"/>
    <lineage>
        <taxon>Eukaryota</taxon>
        <taxon>Metazoa</taxon>
        <taxon>Ecdysozoa</taxon>
        <taxon>Arthropoda</taxon>
        <taxon>Hexapoda</taxon>
        <taxon>Insecta</taxon>
        <taxon>Pterygota</taxon>
        <taxon>Neoptera</taxon>
        <taxon>Endopterygota</taxon>
        <taxon>Diptera</taxon>
        <taxon>Brachycera</taxon>
        <taxon>Muscomorpha</taxon>
        <taxon>Muscoidea</taxon>
        <taxon>Muscidae</taxon>
        <taxon>Stomoxys</taxon>
    </lineage>
</organism>
<dbReference type="OrthoDB" id="6682367at2759"/>
<dbReference type="PROSITE" id="PS50191">
    <property type="entry name" value="CRAL_TRIO"/>
    <property type="match status" value="1"/>
</dbReference>
<dbReference type="KEGG" id="scac:106085619"/>
<dbReference type="SUPFAM" id="SSF52087">
    <property type="entry name" value="CRAL/TRIO domain"/>
    <property type="match status" value="1"/>
</dbReference>
<dbReference type="PANTHER" id="PTHR10174">
    <property type="entry name" value="ALPHA-TOCOPHEROL TRANSFER PROTEIN-RELATED"/>
    <property type="match status" value="1"/>
</dbReference>
<proteinExistence type="predicted"/>
<evidence type="ECO:0000259" key="1">
    <source>
        <dbReference type="PROSITE" id="PS50191"/>
    </source>
</evidence>
<sequence>MAQIRPLNDELQKAAKEFLGEVPSRISEDLANLKEWIAQQPHLRANTDNQFLVAFLRGCKYSLEKAKSKIDKFFTLKGKFPELFGITDVNDERFREILKLGMWLYLPTPLHENGPRICFMRTSLYPADKYTMEEVMSVSNVLQEICLLDDDYANVNGIVFIGDFSKASMAHMFQWTPSLMKKATVFSEQAIPMRLKASHFIKTPSGFEPIFNMIKPMLSAKNQSRLFVHGNKLDSLTKEIPLKYLPKEYGGENGSFDEVIQEWEKKMDQYSEYFKKNAAFGTDEKLRPGKAIDFDRMFGIEGSFRKLAVD</sequence>
<name>A0A1I8QB63_STOCA</name>
<evidence type="ECO:0000313" key="3">
    <source>
        <dbReference type="Proteomes" id="UP000095300"/>
    </source>
</evidence>
<dbReference type="Gene3D" id="3.40.525.10">
    <property type="entry name" value="CRAL-TRIO lipid binding domain"/>
    <property type="match status" value="1"/>
</dbReference>
<dbReference type="Gene3D" id="1.10.8.20">
    <property type="entry name" value="N-terminal domain of phosphatidylinositol transfer protein sec14p"/>
    <property type="match status" value="1"/>
</dbReference>
<dbReference type="CDD" id="cd00170">
    <property type="entry name" value="SEC14"/>
    <property type="match status" value="1"/>
</dbReference>
<reference evidence="2" key="1">
    <citation type="submission" date="2020-05" db="UniProtKB">
        <authorList>
            <consortium name="EnsemblMetazoa"/>
        </authorList>
    </citation>
    <scope>IDENTIFICATION</scope>
    <source>
        <strain evidence="2">USDA</strain>
    </source>
</reference>
<dbReference type="PANTHER" id="PTHR10174:SF216">
    <property type="entry name" value="CRAL-TRIO DOMAIN-CONTAINING PROTEIN-RELATED"/>
    <property type="match status" value="1"/>
</dbReference>
<dbReference type="InterPro" id="IPR001251">
    <property type="entry name" value="CRAL-TRIO_dom"/>
</dbReference>
<dbReference type="AlphaFoldDB" id="A0A1I8QB63"/>
<dbReference type="Pfam" id="PF00650">
    <property type="entry name" value="CRAL_TRIO"/>
    <property type="match status" value="1"/>
</dbReference>
<dbReference type="InterPro" id="IPR011074">
    <property type="entry name" value="CRAL/TRIO_N_dom"/>
</dbReference>
<dbReference type="VEuPathDB" id="VectorBase:SCAU015543"/>
<dbReference type="InterPro" id="IPR036865">
    <property type="entry name" value="CRAL-TRIO_dom_sf"/>
</dbReference>
<dbReference type="InterPro" id="IPR036273">
    <property type="entry name" value="CRAL/TRIO_N_dom_sf"/>
</dbReference>
<dbReference type="GO" id="GO:0016020">
    <property type="term" value="C:membrane"/>
    <property type="evidence" value="ECO:0007669"/>
    <property type="project" value="TreeGrafter"/>
</dbReference>
<accession>A0A1I8QB63</accession>
<protein>
    <recommendedName>
        <fullName evidence="1">CRAL-TRIO domain-containing protein</fullName>
    </recommendedName>
</protein>
<dbReference type="SMART" id="SM01100">
    <property type="entry name" value="CRAL_TRIO_N"/>
    <property type="match status" value="1"/>
</dbReference>
<gene>
    <name evidence="2" type="primary">106085619</name>
</gene>
<dbReference type="Gene3D" id="1.20.5.1200">
    <property type="entry name" value="Alpha-tocopherol transfer"/>
    <property type="match status" value="1"/>
</dbReference>
<dbReference type="SUPFAM" id="SSF46938">
    <property type="entry name" value="CRAL/TRIO N-terminal domain"/>
    <property type="match status" value="1"/>
</dbReference>
<feature type="domain" description="CRAL-TRIO" evidence="1">
    <location>
        <begin position="83"/>
        <end position="257"/>
    </location>
</feature>
<dbReference type="EnsemblMetazoa" id="SCAU015543-RA">
    <property type="protein sequence ID" value="SCAU015543-PA"/>
    <property type="gene ID" value="SCAU015543"/>
</dbReference>
<evidence type="ECO:0000313" key="2">
    <source>
        <dbReference type="EnsemblMetazoa" id="SCAU015543-PA"/>
    </source>
</evidence>
<keyword evidence="3" id="KW-1185">Reference proteome</keyword>
<dbReference type="Proteomes" id="UP000095300">
    <property type="component" value="Unassembled WGS sequence"/>
</dbReference>